<protein>
    <recommendedName>
        <fullName evidence="4">DUF4352 domain-containing protein</fullName>
    </recommendedName>
</protein>
<sequence length="315" mass="31622">MTYPPDPQQPYGTPAPSSGAGSSGSSGSSGSGPSDPGAPGAGPYDPGPYGAGPSGTGPLPPPPSYGQQAPGQPPYGQAPYGQAPYGQQPYGQAPYGQPPQAPFGQPPFGQPPKKSSGGKIALIIVGAVVAVCLVFGVIGAIVFSLSDSDDTATPDYSFSPPAVTSGVPDDPQPSGNQPAPGSEGSLNQPVRDGDAEYTVKSVKCGVTEVGEYAKKTPKGQFCLIEASLKNVGNEAISLVVAGTSDLITDSGQKYEADTGATVSANPDDTSKFLSKVNPGSSEDMVLAWDIPKDQKAAKVQLYADFGSSGVVVALS</sequence>
<dbReference type="InterPro" id="IPR029051">
    <property type="entry name" value="DUF4352"/>
</dbReference>
<dbReference type="RefSeq" id="WP_345730981.1">
    <property type="nucleotide sequence ID" value="NZ_BAAAYN010000037.1"/>
</dbReference>
<proteinExistence type="predicted"/>
<feature type="compositionally biased region" description="Pro residues" evidence="2">
    <location>
        <begin position="96"/>
        <end position="110"/>
    </location>
</feature>
<feature type="compositionally biased region" description="Low complexity" evidence="2">
    <location>
        <begin position="65"/>
        <end position="95"/>
    </location>
</feature>
<dbReference type="InterPro" id="IPR029050">
    <property type="entry name" value="Immunoprotect_excell_Ig-like"/>
</dbReference>
<feature type="domain" description="DUF4352" evidence="4">
    <location>
        <begin position="186"/>
        <end position="305"/>
    </location>
</feature>
<name>A0ABP6T5L7_9ACTN</name>
<organism evidence="5 6">
    <name type="scientific">Cryptosporangium minutisporangium</name>
    <dbReference type="NCBI Taxonomy" id="113569"/>
    <lineage>
        <taxon>Bacteria</taxon>
        <taxon>Bacillati</taxon>
        <taxon>Actinomycetota</taxon>
        <taxon>Actinomycetes</taxon>
        <taxon>Cryptosporangiales</taxon>
        <taxon>Cryptosporangiaceae</taxon>
        <taxon>Cryptosporangium</taxon>
    </lineage>
</organism>
<dbReference type="EMBL" id="BAAAYN010000037">
    <property type="protein sequence ID" value="GAA3392326.1"/>
    <property type="molecule type" value="Genomic_DNA"/>
</dbReference>
<keyword evidence="3" id="KW-0472">Membrane</keyword>
<keyword evidence="3" id="KW-1133">Transmembrane helix</keyword>
<evidence type="ECO:0000256" key="1">
    <source>
        <dbReference type="ARBA" id="ARBA00022729"/>
    </source>
</evidence>
<evidence type="ECO:0000256" key="3">
    <source>
        <dbReference type="SAM" id="Phobius"/>
    </source>
</evidence>
<feature type="region of interest" description="Disordered" evidence="2">
    <location>
        <begin position="1"/>
        <end position="116"/>
    </location>
</feature>
<evidence type="ECO:0000313" key="5">
    <source>
        <dbReference type="EMBL" id="GAA3392326.1"/>
    </source>
</evidence>
<reference evidence="6" key="1">
    <citation type="journal article" date="2019" name="Int. J. Syst. Evol. Microbiol.">
        <title>The Global Catalogue of Microorganisms (GCM) 10K type strain sequencing project: providing services to taxonomists for standard genome sequencing and annotation.</title>
        <authorList>
            <consortium name="The Broad Institute Genomics Platform"/>
            <consortium name="The Broad Institute Genome Sequencing Center for Infectious Disease"/>
            <person name="Wu L."/>
            <person name="Ma J."/>
        </authorList>
    </citation>
    <scope>NUCLEOTIDE SEQUENCE [LARGE SCALE GENOMIC DNA]</scope>
    <source>
        <strain evidence="6">JCM 9458</strain>
    </source>
</reference>
<evidence type="ECO:0000259" key="4">
    <source>
        <dbReference type="Pfam" id="PF11611"/>
    </source>
</evidence>
<dbReference type="Proteomes" id="UP001501676">
    <property type="component" value="Unassembled WGS sequence"/>
</dbReference>
<feature type="transmembrane region" description="Helical" evidence="3">
    <location>
        <begin position="120"/>
        <end position="145"/>
    </location>
</feature>
<dbReference type="Gene3D" id="2.60.40.1240">
    <property type="match status" value="1"/>
</dbReference>
<accession>A0ABP6T5L7</accession>
<evidence type="ECO:0000256" key="2">
    <source>
        <dbReference type="SAM" id="MobiDB-lite"/>
    </source>
</evidence>
<keyword evidence="3" id="KW-0812">Transmembrane</keyword>
<feature type="region of interest" description="Disordered" evidence="2">
    <location>
        <begin position="149"/>
        <end position="192"/>
    </location>
</feature>
<gene>
    <name evidence="5" type="ORF">GCM10020369_53580</name>
</gene>
<feature type="compositionally biased region" description="Gly residues" evidence="2">
    <location>
        <begin position="21"/>
        <end position="30"/>
    </location>
</feature>
<feature type="compositionally biased region" description="Low complexity" evidence="2">
    <location>
        <begin position="31"/>
        <end position="48"/>
    </location>
</feature>
<keyword evidence="6" id="KW-1185">Reference proteome</keyword>
<feature type="compositionally biased region" description="Polar residues" evidence="2">
    <location>
        <begin position="173"/>
        <end position="188"/>
    </location>
</feature>
<dbReference type="Pfam" id="PF11611">
    <property type="entry name" value="DUF4352"/>
    <property type="match status" value="1"/>
</dbReference>
<comment type="caution">
    <text evidence="5">The sequence shown here is derived from an EMBL/GenBank/DDBJ whole genome shotgun (WGS) entry which is preliminary data.</text>
</comment>
<evidence type="ECO:0000313" key="6">
    <source>
        <dbReference type="Proteomes" id="UP001501676"/>
    </source>
</evidence>
<keyword evidence="1" id="KW-0732">Signal</keyword>